<dbReference type="PROSITE" id="PS50927">
    <property type="entry name" value="BULB_LECTIN"/>
    <property type="match status" value="2"/>
</dbReference>
<evidence type="ECO:0000256" key="1">
    <source>
        <dbReference type="ARBA" id="ARBA00004167"/>
    </source>
</evidence>
<dbReference type="Proteomes" id="UP000807159">
    <property type="component" value="Chromosome 1"/>
</dbReference>
<keyword evidence="5 8" id="KW-0472">Membrane</keyword>
<keyword evidence="6" id="KW-1015">Disulfide bond</keyword>
<dbReference type="InterPro" id="IPR000858">
    <property type="entry name" value="S_locus_glycoprot_dom"/>
</dbReference>
<dbReference type="GO" id="GO:0048544">
    <property type="term" value="P:recognition of pollen"/>
    <property type="evidence" value="ECO:0007669"/>
    <property type="project" value="InterPro"/>
</dbReference>
<evidence type="ECO:0000313" key="12">
    <source>
        <dbReference type="Proteomes" id="UP000807159"/>
    </source>
</evidence>
<evidence type="ECO:0000256" key="6">
    <source>
        <dbReference type="ARBA" id="ARBA00023157"/>
    </source>
</evidence>
<dbReference type="Gene3D" id="2.90.10.30">
    <property type="match status" value="1"/>
</dbReference>
<feature type="domain" description="Bulb-type lectin" evidence="9">
    <location>
        <begin position="54"/>
        <end position="181"/>
    </location>
</feature>
<organism evidence="11 12">
    <name type="scientific">Populus deltoides</name>
    <name type="common">Eastern poplar</name>
    <name type="synonym">Eastern cottonwood</name>
    <dbReference type="NCBI Taxonomy" id="3696"/>
    <lineage>
        <taxon>Eukaryota</taxon>
        <taxon>Viridiplantae</taxon>
        <taxon>Streptophyta</taxon>
        <taxon>Embryophyta</taxon>
        <taxon>Tracheophyta</taxon>
        <taxon>Spermatophyta</taxon>
        <taxon>Magnoliopsida</taxon>
        <taxon>eudicotyledons</taxon>
        <taxon>Gunneridae</taxon>
        <taxon>Pentapetalae</taxon>
        <taxon>rosids</taxon>
        <taxon>fabids</taxon>
        <taxon>Malpighiales</taxon>
        <taxon>Salicaceae</taxon>
        <taxon>Saliceae</taxon>
        <taxon>Populus</taxon>
    </lineage>
</organism>
<dbReference type="AlphaFoldDB" id="A0A8T2ZZW8"/>
<evidence type="ECO:0000256" key="2">
    <source>
        <dbReference type="ARBA" id="ARBA00022692"/>
    </source>
</evidence>
<keyword evidence="3" id="KW-0732">Signal</keyword>
<dbReference type="InterPro" id="IPR001480">
    <property type="entry name" value="Bulb-type_lectin_dom"/>
</dbReference>
<name>A0A8T2ZZW8_POPDE</name>
<keyword evidence="2 8" id="KW-0812">Transmembrane</keyword>
<keyword evidence="12" id="KW-1185">Reference proteome</keyword>
<dbReference type="InterPro" id="IPR003609">
    <property type="entry name" value="Pan_app"/>
</dbReference>
<feature type="domain" description="Bulb-type lectin" evidence="9">
    <location>
        <begin position="184"/>
        <end position="304"/>
    </location>
</feature>
<protein>
    <submittedName>
        <fullName evidence="11">Uncharacterized protein</fullName>
    </submittedName>
</protein>
<dbReference type="Pfam" id="PF01453">
    <property type="entry name" value="B_lectin"/>
    <property type="match status" value="1"/>
</dbReference>
<evidence type="ECO:0000256" key="3">
    <source>
        <dbReference type="ARBA" id="ARBA00022729"/>
    </source>
</evidence>
<dbReference type="InterPro" id="IPR011009">
    <property type="entry name" value="Kinase-like_dom_sf"/>
</dbReference>
<dbReference type="SUPFAM" id="SSF51110">
    <property type="entry name" value="alpha-D-mannose-specific plant lectins"/>
    <property type="match status" value="2"/>
</dbReference>
<dbReference type="PANTHER" id="PTHR47974">
    <property type="entry name" value="OS07G0415500 PROTEIN"/>
    <property type="match status" value="1"/>
</dbReference>
<keyword evidence="7" id="KW-0325">Glycoprotein</keyword>
<feature type="transmembrane region" description="Helical" evidence="8">
    <location>
        <begin position="30"/>
        <end position="58"/>
    </location>
</feature>
<feature type="domain" description="Apple" evidence="10">
    <location>
        <begin position="366"/>
        <end position="446"/>
    </location>
</feature>
<evidence type="ECO:0000256" key="5">
    <source>
        <dbReference type="ARBA" id="ARBA00023136"/>
    </source>
</evidence>
<accession>A0A8T2ZZW8</accession>
<evidence type="ECO:0000259" key="10">
    <source>
        <dbReference type="PROSITE" id="PS50948"/>
    </source>
</evidence>
<evidence type="ECO:0000259" key="9">
    <source>
        <dbReference type="PROSITE" id="PS50927"/>
    </source>
</evidence>
<dbReference type="PANTHER" id="PTHR47974:SF10">
    <property type="entry name" value="RECEPTOR-LIKE SERINE_THREONINE-PROTEIN KINASE"/>
    <property type="match status" value="1"/>
</dbReference>
<comment type="caution">
    <text evidence="11">The sequence shown here is derived from an EMBL/GenBank/DDBJ whole genome shotgun (WGS) entry which is preliminary data.</text>
</comment>
<dbReference type="PROSITE" id="PS50948">
    <property type="entry name" value="PAN"/>
    <property type="match status" value="1"/>
</dbReference>
<keyword evidence="4 8" id="KW-1133">Transmembrane helix</keyword>
<proteinExistence type="predicted"/>
<dbReference type="SMART" id="SM00108">
    <property type="entry name" value="B_lectin"/>
    <property type="match status" value="1"/>
</dbReference>
<dbReference type="Gene3D" id="1.10.510.10">
    <property type="entry name" value="Transferase(Phosphotransferase) domain 1"/>
    <property type="match status" value="1"/>
</dbReference>
<evidence type="ECO:0000256" key="7">
    <source>
        <dbReference type="ARBA" id="ARBA00023180"/>
    </source>
</evidence>
<dbReference type="SUPFAM" id="SSF56112">
    <property type="entry name" value="Protein kinase-like (PK-like)"/>
    <property type="match status" value="1"/>
</dbReference>
<dbReference type="InterPro" id="IPR036426">
    <property type="entry name" value="Bulb-type_lectin_dom_sf"/>
</dbReference>
<evidence type="ECO:0000256" key="8">
    <source>
        <dbReference type="SAM" id="Phobius"/>
    </source>
</evidence>
<comment type="subcellular location">
    <subcellularLocation>
        <location evidence="1">Membrane</location>
        <topology evidence="1">Single-pass membrane protein</topology>
    </subcellularLocation>
</comment>
<sequence>MCVSRNKGVNYEKFIEHFQGKTRKFERLSFVLAVFVFLGSVFCCFCIEVAMVSVPLGFEISGFDRSRTWVSQNGVFAFGFLESCSKEDEVDSFVVGIRYNLGDNEAVNVPVWSVGGGLRVSMNSTIRLSMDGRLILLDNPSGVIVWSSDTSSLGIRKASLLNNGNLVLVGIEDNVLWQSFNSPTSTLLPGQSLHFPQTLRAPSKKSTSSYYSFVIRHSGELALVWENNVTYWSNHVNLLGRVKEAILDGNGLLGLIDTSNKTVWSISSKDFDEPSPTLRRLKMDSDGNLRIYSWNHVLHEWKVGWQAVENQCDVFGSCGLYSLCGLNSSGAVCDCLYQDSVNWGTGLSTVDSGSSGCKKMVDLGNCKMNTSMMVMRQTFLYGLYPPQDVDIMLSEKACKEYCSNDTTCIAATSKNDGTGICTIKRTSFISGYGNPSVSATSFLKVCLVPQAVSARGANPHVTAKPIPTTRGGDGKNFTAAIALIVLEEAASSSVSPSERDIYMFGEMLLQIVTCKRDILSENLNHLVEKTNEEPNSEDSIISEEVERVVRIALWCMQNQPFLRPSIGEVVKVLEGTLSVDRPPLGFALRLDQMDGRVLTEVEVDSS</sequence>
<evidence type="ECO:0000313" key="11">
    <source>
        <dbReference type="EMBL" id="KAH8522985.1"/>
    </source>
</evidence>
<dbReference type="Pfam" id="PF00954">
    <property type="entry name" value="S_locus_glycop"/>
    <property type="match status" value="1"/>
</dbReference>
<dbReference type="Gene3D" id="2.90.10.10">
    <property type="entry name" value="Bulb-type lectin domain"/>
    <property type="match status" value="1"/>
</dbReference>
<dbReference type="GO" id="GO:0016020">
    <property type="term" value="C:membrane"/>
    <property type="evidence" value="ECO:0007669"/>
    <property type="project" value="UniProtKB-SubCell"/>
</dbReference>
<reference evidence="11" key="1">
    <citation type="journal article" date="2021" name="J. Hered.">
        <title>Genome Assembly of Salicaceae Populus deltoides (Eastern Cottonwood) I-69 Based on Nanopore Sequencing and Hi-C Technologies.</title>
        <authorList>
            <person name="Bai S."/>
            <person name="Wu H."/>
            <person name="Zhang J."/>
            <person name="Pan Z."/>
            <person name="Zhao W."/>
            <person name="Li Z."/>
            <person name="Tong C."/>
        </authorList>
    </citation>
    <scope>NUCLEOTIDE SEQUENCE</scope>
    <source>
        <tissue evidence="11">Leaf</tissue>
    </source>
</reference>
<evidence type="ECO:0000256" key="4">
    <source>
        <dbReference type="ARBA" id="ARBA00022989"/>
    </source>
</evidence>
<dbReference type="EMBL" id="JACEGQ020000001">
    <property type="protein sequence ID" value="KAH8522985.1"/>
    <property type="molecule type" value="Genomic_DNA"/>
</dbReference>
<gene>
    <name evidence="11" type="ORF">H0E87_003594</name>
</gene>